<keyword evidence="3" id="KW-0496">Mitochondrion</keyword>
<dbReference type="InterPro" id="IPR057460">
    <property type="entry name" value="CAF17_C"/>
</dbReference>
<dbReference type="InterPro" id="IPR017703">
    <property type="entry name" value="YgfZ/GCV_T_CS"/>
</dbReference>
<dbReference type="Gene3D" id="3.30.1360.120">
    <property type="entry name" value="Probable tRNA modification gtpase trme, domain 1"/>
    <property type="match status" value="1"/>
</dbReference>
<dbReference type="GO" id="GO:0016226">
    <property type="term" value="P:iron-sulfur cluster assembly"/>
    <property type="evidence" value="ECO:0007669"/>
    <property type="project" value="TreeGrafter"/>
</dbReference>
<name>A0A9W8XYM5_9PLEO</name>
<dbReference type="Proteomes" id="UP001140560">
    <property type="component" value="Unassembled WGS sequence"/>
</dbReference>
<dbReference type="NCBIfam" id="TIGR03317">
    <property type="entry name" value="ygfZ_signature"/>
    <property type="match status" value="1"/>
</dbReference>
<evidence type="ECO:0000313" key="7">
    <source>
        <dbReference type="EMBL" id="KAJ4362376.1"/>
    </source>
</evidence>
<reference evidence="7" key="1">
    <citation type="submission" date="2022-10" db="EMBL/GenBank/DDBJ databases">
        <title>Tapping the CABI collections for fungal endophytes: first genome assemblies for Collariella, Neodidymelliopsis, Ascochyta clinopodiicola, Didymella pomorum, Didymosphaeria variabile, Neocosmospora piperis and Neocucurbitaria cava.</title>
        <authorList>
            <person name="Hill R."/>
        </authorList>
    </citation>
    <scope>NUCLEOTIDE SEQUENCE</scope>
    <source>
        <strain evidence="7">IMI 356814</strain>
    </source>
</reference>
<dbReference type="InterPro" id="IPR027266">
    <property type="entry name" value="TrmE/GcvT-like"/>
</dbReference>
<dbReference type="OrthoDB" id="191995at2759"/>
<evidence type="ECO:0000256" key="1">
    <source>
        <dbReference type="ARBA" id="ARBA00004305"/>
    </source>
</evidence>
<feature type="domain" description="CAF17 C-terminal" evidence="6">
    <location>
        <begin position="313"/>
        <end position="385"/>
    </location>
</feature>
<accession>A0A9W8XYM5</accession>
<evidence type="ECO:0000256" key="4">
    <source>
        <dbReference type="ARBA" id="ARBA00093447"/>
    </source>
</evidence>
<dbReference type="GO" id="GO:0005759">
    <property type="term" value="C:mitochondrial matrix"/>
    <property type="evidence" value="ECO:0007669"/>
    <property type="project" value="UniProtKB-SubCell"/>
</dbReference>
<dbReference type="AlphaFoldDB" id="A0A9W8XYM5"/>
<dbReference type="Gene3D" id="2.40.30.160">
    <property type="match status" value="1"/>
</dbReference>
<evidence type="ECO:0000256" key="2">
    <source>
        <dbReference type="ARBA" id="ARBA00022946"/>
    </source>
</evidence>
<evidence type="ECO:0000313" key="8">
    <source>
        <dbReference type="Proteomes" id="UP001140560"/>
    </source>
</evidence>
<dbReference type="PANTHER" id="PTHR22602">
    <property type="entry name" value="TRANSFERASE CAF17, MITOCHONDRIAL-RELATED"/>
    <property type="match status" value="1"/>
</dbReference>
<comment type="subcellular location">
    <subcellularLocation>
        <location evidence="1">Mitochondrion matrix</location>
    </subcellularLocation>
</comment>
<gene>
    <name evidence="7" type="primary">CAF17</name>
    <name evidence="7" type="ORF">N0V83_010469</name>
</gene>
<keyword evidence="2" id="KW-0809">Transit peptide</keyword>
<comment type="caution">
    <text evidence="7">The sequence shown here is derived from an EMBL/GenBank/DDBJ whole genome shotgun (WGS) entry which is preliminary data.</text>
</comment>
<evidence type="ECO:0000259" key="6">
    <source>
        <dbReference type="Pfam" id="PF25455"/>
    </source>
</evidence>
<evidence type="ECO:0000256" key="3">
    <source>
        <dbReference type="ARBA" id="ARBA00023128"/>
    </source>
</evidence>
<dbReference type="PANTHER" id="PTHR22602:SF0">
    <property type="entry name" value="TRANSFERASE CAF17, MITOCHONDRIAL-RELATED"/>
    <property type="match status" value="1"/>
</dbReference>
<proteinExistence type="inferred from homology"/>
<dbReference type="Pfam" id="PF25455">
    <property type="entry name" value="Beta-barrel_CAF17_C"/>
    <property type="match status" value="1"/>
</dbReference>
<dbReference type="SUPFAM" id="SSF103025">
    <property type="entry name" value="Folate-binding domain"/>
    <property type="match status" value="1"/>
</dbReference>
<evidence type="ECO:0000256" key="5">
    <source>
        <dbReference type="ARBA" id="ARBA00093637"/>
    </source>
</evidence>
<comment type="similarity">
    <text evidence="4">Belongs to the GcvT family. CAF17/IBA57 subfamily.</text>
</comment>
<protein>
    <recommendedName>
        <fullName evidence="5">Iron-sulfur cluster assembly factor IBA57 homolog, mitochondrial</fullName>
    </recommendedName>
</protein>
<organism evidence="7 8">
    <name type="scientific">Neocucurbitaria cava</name>
    <dbReference type="NCBI Taxonomy" id="798079"/>
    <lineage>
        <taxon>Eukaryota</taxon>
        <taxon>Fungi</taxon>
        <taxon>Dikarya</taxon>
        <taxon>Ascomycota</taxon>
        <taxon>Pezizomycotina</taxon>
        <taxon>Dothideomycetes</taxon>
        <taxon>Pleosporomycetidae</taxon>
        <taxon>Pleosporales</taxon>
        <taxon>Pleosporineae</taxon>
        <taxon>Cucurbitariaceae</taxon>
        <taxon>Neocucurbitaria</taxon>
    </lineage>
</organism>
<dbReference type="InterPro" id="IPR045179">
    <property type="entry name" value="YgfZ/GcvT"/>
</dbReference>
<sequence>MPSSLLPASIRSSSYICNTCRHGLRPLQNARLVQGRAFGTASSADYNIRTRHAPLHDQRSRAVVRTPTNLYTQRFAKSSSYSTTTLTSQPSDSGIAALPHRRLVSLSGPDAAKFLQGLITNNVDPSRYRPFYSAFLDARGRVLWDVFIWTWPELSATIGKGHWACYIEVDQGEVEALKKHLKRHKLRSKIQIEDVDSEGEGGVNVWAAWGSTIETLSNEDGVTGFSDPRAPDMYRVLADTNCTMTQGIEPVATEAYHIQRFKYGIPEGPKEITRESALPMECNIDLSQGIDFKKGCYVGQELTIRTKHTGVVRKRILPIQLYNTDASNALPESGTDIKQLDESGGIKKGRAAGKFIAGIGNVGLALCRLENMTSMKVSAEGGSWKPGMEFGMETEGGVVKVKPVLHDWFVLRERDLWDKKRTRI</sequence>
<dbReference type="EMBL" id="JAPEUY010000021">
    <property type="protein sequence ID" value="KAJ4362376.1"/>
    <property type="molecule type" value="Genomic_DNA"/>
</dbReference>
<keyword evidence="8" id="KW-1185">Reference proteome</keyword>